<dbReference type="PANTHER" id="PTHR30204">
    <property type="entry name" value="REDOX-CYCLING DRUG-SENSING TRANSCRIPTIONAL ACTIVATOR SOXR"/>
    <property type="match status" value="1"/>
</dbReference>
<evidence type="ECO:0000256" key="3">
    <source>
        <dbReference type="SAM" id="MobiDB-lite"/>
    </source>
</evidence>
<evidence type="ECO:0000259" key="5">
    <source>
        <dbReference type="PROSITE" id="PS50937"/>
    </source>
</evidence>
<dbReference type="PROSITE" id="PS50937">
    <property type="entry name" value="HTH_MERR_2"/>
    <property type="match status" value="1"/>
</dbReference>
<feature type="region of interest" description="Disordered" evidence="3">
    <location>
        <begin position="143"/>
        <end position="172"/>
    </location>
</feature>
<dbReference type="GO" id="GO:0003677">
    <property type="term" value="F:DNA binding"/>
    <property type="evidence" value="ECO:0007669"/>
    <property type="project" value="UniProtKB-KW"/>
</dbReference>
<feature type="transmembrane region" description="Helical" evidence="4">
    <location>
        <begin position="178"/>
        <end position="197"/>
    </location>
</feature>
<organism evidence="6">
    <name type="scientific">marine sediment metagenome</name>
    <dbReference type="NCBI Taxonomy" id="412755"/>
    <lineage>
        <taxon>unclassified sequences</taxon>
        <taxon>metagenomes</taxon>
        <taxon>ecological metagenomes</taxon>
    </lineage>
</organism>
<keyword evidence="1" id="KW-0238">DNA-binding</keyword>
<dbReference type="GO" id="GO:0003700">
    <property type="term" value="F:DNA-binding transcription factor activity"/>
    <property type="evidence" value="ECO:0007669"/>
    <property type="project" value="InterPro"/>
</dbReference>
<dbReference type="InterPro" id="IPR047057">
    <property type="entry name" value="MerR_fam"/>
</dbReference>
<evidence type="ECO:0000256" key="1">
    <source>
        <dbReference type="ARBA" id="ARBA00023125"/>
    </source>
</evidence>
<dbReference type="Pfam" id="PF13411">
    <property type="entry name" value="MerR_1"/>
    <property type="match status" value="1"/>
</dbReference>
<feature type="compositionally biased region" description="Basic and acidic residues" evidence="3">
    <location>
        <begin position="148"/>
        <end position="172"/>
    </location>
</feature>
<accession>X1BNM1</accession>
<evidence type="ECO:0000256" key="2">
    <source>
        <dbReference type="SAM" id="Coils"/>
    </source>
</evidence>
<dbReference type="AlphaFoldDB" id="X1BNM1"/>
<feature type="domain" description="HTH merR-type" evidence="5">
    <location>
        <begin position="7"/>
        <end position="75"/>
    </location>
</feature>
<keyword evidence="4" id="KW-0812">Transmembrane</keyword>
<dbReference type="EMBL" id="BART01016745">
    <property type="protein sequence ID" value="GAG85673.1"/>
    <property type="molecule type" value="Genomic_DNA"/>
</dbReference>
<reference evidence="6" key="1">
    <citation type="journal article" date="2014" name="Front. Microbiol.">
        <title>High frequency of phylogenetically diverse reductive dehalogenase-homologous genes in deep subseafloor sedimentary metagenomes.</title>
        <authorList>
            <person name="Kawai M."/>
            <person name="Futagami T."/>
            <person name="Toyoda A."/>
            <person name="Takaki Y."/>
            <person name="Nishi S."/>
            <person name="Hori S."/>
            <person name="Arai W."/>
            <person name="Tsubouchi T."/>
            <person name="Morono Y."/>
            <person name="Uchiyama I."/>
            <person name="Ito T."/>
            <person name="Fujiyama A."/>
            <person name="Inagaki F."/>
            <person name="Takami H."/>
        </authorList>
    </citation>
    <scope>NUCLEOTIDE SEQUENCE</scope>
    <source>
        <strain evidence="6">Expedition CK06-06</strain>
    </source>
</reference>
<comment type="caution">
    <text evidence="6">The sequence shown here is derived from an EMBL/GenBank/DDBJ whole genome shotgun (WGS) entry which is preliminary data.</text>
</comment>
<dbReference type="PANTHER" id="PTHR30204:SF58">
    <property type="entry name" value="HTH-TYPE TRANSCRIPTIONAL REGULATOR YFMP"/>
    <property type="match status" value="1"/>
</dbReference>
<dbReference type="SUPFAM" id="SSF46955">
    <property type="entry name" value="Putative DNA-binding domain"/>
    <property type="match status" value="1"/>
</dbReference>
<feature type="non-terminal residue" evidence="6">
    <location>
        <position position="242"/>
    </location>
</feature>
<proteinExistence type="predicted"/>
<evidence type="ECO:0000256" key="4">
    <source>
        <dbReference type="SAM" id="Phobius"/>
    </source>
</evidence>
<dbReference type="SMART" id="SM00422">
    <property type="entry name" value="HTH_MERR"/>
    <property type="match status" value="1"/>
</dbReference>
<gene>
    <name evidence="6" type="ORF">S01H4_32116</name>
</gene>
<sequence>MSNTDGYFTISELAKEFDVKKSHIRFCEGKGLIKPRVSIFNRRVYSTYDHARLKLILHCVLVGYSQEQIVDLIGMPDANLDPNAQVQQGIECAQKKIKELEHRRNEAKFHERTSIMSELNMMWEYIEGIKAIKLEDVEKPPAKPAIGVKDKEKTAPEPPKAVKTDVETKSERQPGRMIPVFAAGLALVLIIGGYFFYQSLQKKTTPVEPAQKEKAQTGTHPVYHQPVPSDPTVDPAGASPAT</sequence>
<name>X1BNM1_9ZZZZ</name>
<keyword evidence="4" id="KW-0472">Membrane</keyword>
<feature type="coiled-coil region" evidence="2">
    <location>
        <begin position="83"/>
        <end position="110"/>
    </location>
</feature>
<protein>
    <recommendedName>
        <fullName evidence="5">HTH merR-type domain-containing protein</fullName>
    </recommendedName>
</protein>
<keyword evidence="4" id="KW-1133">Transmembrane helix</keyword>
<dbReference type="InterPro" id="IPR009061">
    <property type="entry name" value="DNA-bd_dom_put_sf"/>
</dbReference>
<dbReference type="InterPro" id="IPR000551">
    <property type="entry name" value="MerR-type_HTH_dom"/>
</dbReference>
<evidence type="ECO:0000313" key="6">
    <source>
        <dbReference type="EMBL" id="GAG85673.1"/>
    </source>
</evidence>
<dbReference type="Gene3D" id="1.10.1660.10">
    <property type="match status" value="1"/>
</dbReference>
<keyword evidence="2" id="KW-0175">Coiled coil</keyword>
<feature type="region of interest" description="Disordered" evidence="3">
    <location>
        <begin position="206"/>
        <end position="242"/>
    </location>
</feature>